<keyword evidence="1" id="KW-0472">Membrane</keyword>
<reference evidence="2 3" key="1">
    <citation type="submission" date="2018-12" db="EMBL/GenBank/DDBJ databases">
        <title>The genome sequences of Variovorax guangxiensis DSM 27352.</title>
        <authorList>
            <person name="Gao J."/>
            <person name="Sun J."/>
        </authorList>
    </citation>
    <scope>NUCLEOTIDE SEQUENCE [LARGE SCALE GENOMIC DNA]</scope>
    <source>
        <strain evidence="2 3">DSM 27352</strain>
    </source>
</reference>
<evidence type="ECO:0000256" key="1">
    <source>
        <dbReference type="SAM" id="Phobius"/>
    </source>
</evidence>
<evidence type="ECO:0000313" key="2">
    <source>
        <dbReference type="EMBL" id="RUR68697.1"/>
    </source>
</evidence>
<sequence>MARDPKNFTGENMKGLLEASYRDERLREGNKLVGHFGLVAIGAIAVVVVFLIAVAQFLR</sequence>
<proteinExistence type="predicted"/>
<protein>
    <submittedName>
        <fullName evidence="2">Uncharacterized protein</fullName>
    </submittedName>
</protein>
<evidence type="ECO:0000313" key="3">
    <source>
        <dbReference type="Proteomes" id="UP000281118"/>
    </source>
</evidence>
<feature type="transmembrane region" description="Helical" evidence="1">
    <location>
        <begin position="32"/>
        <end position="58"/>
    </location>
</feature>
<dbReference type="AlphaFoldDB" id="A0A433MLA2"/>
<accession>A0A433MLA2</accession>
<name>A0A433MLA2_9BURK</name>
<keyword evidence="1" id="KW-0812">Transmembrane</keyword>
<dbReference type="EMBL" id="RXFT01000006">
    <property type="protein sequence ID" value="RUR68697.1"/>
    <property type="molecule type" value="Genomic_DNA"/>
</dbReference>
<dbReference type="RefSeq" id="WP_126022831.1">
    <property type="nucleotide sequence ID" value="NZ_RXFT01000006.1"/>
</dbReference>
<gene>
    <name evidence="2" type="ORF">EJP67_16670</name>
</gene>
<organism evidence="2 3">
    <name type="scientific">Variovorax guangxiensis</name>
    <dbReference type="NCBI Taxonomy" id="1775474"/>
    <lineage>
        <taxon>Bacteria</taxon>
        <taxon>Pseudomonadati</taxon>
        <taxon>Pseudomonadota</taxon>
        <taxon>Betaproteobacteria</taxon>
        <taxon>Burkholderiales</taxon>
        <taxon>Comamonadaceae</taxon>
        <taxon>Variovorax</taxon>
    </lineage>
</organism>
<comment type="caution">
    <text evidence="2">The sequence shown here is derived from an EMBL/GenBank/DDBJ whole genome shotgun (WGS) entry which is preliminary data.</text>
</comment>
<keyword evidence="1" id="KW-1133">Transmembrane helix</keyword>
<dbReference type="Proteomes" id="UP000281118">
    <property type="component" value="Unassembled WGS sequence"/>
</dbReference>